<evidence type="ECO:0000313" key="9">
    <source>
        <dbReference type="EMBL" id="ATQ42720.1"/>
    </source>
</evidence>
<keyword evidence="4 7" id="KW-0812">Transmembrane</keyword>
<evidence type="ECO:0000256" key="3">
    <source>
        <dbReference type="ARBA" id="ARBA00022679"/>
    </source>
</evidence>
<feature type="domain" description="Glycosyltransferase 2-like" evidence="8">
    <location>
        <begin position="198"/>
        <end position="388"/>
    </location>
</feature>
<feature type="transmembrane region" description="Helical" evidence="7">
    <location>
        <begin position="401"/>
        <end position="419"/>
    </location>
</feature>
<evidence type="ECO:0000256" key="1">
    <source>
        <dbReference type="ARBA" id="ARBA00004141"/>
    </source>
</evidence>
<dbReference type="KEGG" id="cmb:CSW64_10005"/>
<feature type="transmembrane region" description="Helical" evidence="7">
    <location>
        <begin position="46"/>
        <end position="65"/>
    </location>
</feature>
<dbReference type="GO" id="GO:0016020">
    <property type="term" value="C:membrane"/>
    <property type="evidence" value="ECO:0007669"/>
    <property type="project" value="UniProtKB-SubCell"/>
</dbReference>
<feature type="transmembrane region" description="Helical" evidence="7">
    <location>
        <begin position="357"/>
        <end position="381"/>
    </location>
</feature>
<feature type="transmembrane region" description="Helical" evidence="7">
    <location>
        <begin position="71"/>
        <end position="91"/>
    </location>
</feature>
<evidence type="ECO:0000256" key="2">
    <source>
        <dbReference type="ARBA" id="ARBA00022676"/>
    </source>
</evidence>
<evidence type="ECO:0000256" key="7">
    <source>
        <dbReference type="SAM" id="Phobius"/>
    </source>
</evidence>
<evidence type="ECO:0000256" key="5">
    <source>
        <dbReference type="ARBA" id="ARBA00022989"/>
    </source>
</evidence>
<evidence type="ECO:0000313" key="10">
    <source>
        <dbReference type="Proteomes" id="UP000228945"/>
    </source>
</evidence>
<dbReference type="OrthoDB" id="7431422at2"/>
<evidence type="ECO:0000256" key="6">
    <source>
        <dbReference type="ARBA" id="ARBA00023136"/>
    </source>
</evidence>
<dbReference type="PANTHER" id="PTHR43867">
    <property type="entry name" value="CELLULOSE SYNTHASE CATALYTIC SUBUNIT A [UDP-FORMING]"/>
    <property type="match status" value="1"/>
</dbReference>
<sequence>MAWQDDLTAHRRRLKRTRVLRRPAPRLAGDADTLHRRGAACPPDRLQWTLLLLAAGLPVAGLLLAPATAWAILHPLFFVAFTLGAGLRLVAALTPREGVTPPPIHEADLPRYTIIAPLYGEADIAPDLIAALEALDYPRDRLQALVALEADDTATLAALHRLDLPSFIEVIVAPPGHPRTKPRACNVALELATGDLLTIYDAEDRPDPGQLREAAARFATGSPRLACLQAPLRIDVDRRFIPAQFGLEYAVQFEVVLPFLVRIGLPFPLGGTSNHFRIEPLKALGGWDAWNVTEDADMGFRLASEGYELGMLERPTLEPPPRNLREWLPQRTRWVKGYMQTFGVQARNPPHWRTGAAASLLLTLGVAIAAALLHGPMVAWTLIGGLGRLAGEIDWVTPLDLWLFGFGWIAAGLAAVVGGRRAGRPVGVRDLLIAPFYWPLHSLAGAHAIYQLFTKPHHWDKTPHRADHGARTGQARA</sequence>
<dbReference type="AlphaFoldDB" id="A0A2D2AXG8"/>
<keyword evidence="2" id="KW-0328">Glycosyltransferase</keyword>
<dbReference type="PANTHER" id="PTHR43867:SF2">
    <property type="entry name" value="CELLULOSE SYNTHASE CATALYTIC SUBUNIT A [UDP-FORMING]"/>
    <property type="match status" value="1"/>
</dbReference>
<protein>
    <submittedName>
        <fullName evidence="9">Family 2 glycosyl transferase</fullName>
    </submittedName>
</protein>
<dbReference type="EMBL" id="CP024201">
    <property type="protein sequence ID" value="ATQ42720.1"/>
    <property type="molecule type" value="Genomic_DNA"/>
</dbReference>
<organism evidence="9 10">
    <name type="scientific">Caulobacter mirabilis</name>
    <dbReference type="NCBI Taxonomy" id="69666"/>
    <lineage>
        <taxon>Bacteria</taxon>
        <taxon>Pseudomonadati</taxon>
        <taxon>Pseudomonadota</taxon>
        <taxon>Alphaproteobacteria</taxon>
        <taxon>Caulobacterales</taxon>
        <taxon>Caulobacteraceae</taxon>
        <taxon>Caulobacter</taxon>
    </lineage>
</organism>
<evidence type="ECO:0000256" key="4">
    <source>
        <dbReference type="ARBA" id="ARBA00022692"/>
    </source>
</evidence>
<dbReference type="GO" id="GO:0016757">
    <property type="term" value="F:glycosyltransferase activity"/>
    <property type="evidence" value="ECO:0007669"/>
    <property type="project" value="UniProtKB-KW"/>
</dbReference>
<gene>
    <name evidence="9" type="ORF">CSW64_10005</name>
</gene>
<dbReference type="Gene3D" id="3.90.550.10">
    <property type="entry name" value="Spore Coat Polysaccharide Biosynthesis Protein SpsA, Chain A"/>
    <property type="match status" value="1"/>
</dbReference>
<dbReference type="SUPFAM" id="SSF53448">
    <property type="entry name" value="Nucleotide-diphospho-sugar transferases"/>
    <property type="match status" value="1"/>
</dbReference>
<keyword evidence="6 7" id="KW-0472">Membrane</keyword>
<dbReference type="Proteomes" id="UP000228945">
    <property type="component" value="Chromosome"/>
</dbReference>
<dbReference type="InterPro" id="IPR050321">
    <property type="entry name" value="Glycosyltr_2/OpgH_subfam"/>
</dbReference>
<reference evidence="9 10" key="1">
    <citation type="submission" date="2017-10" db="EMBL/GenBank/DDBJ databases">
        <title>Genome sequence of Caulobacter mirabilis FWC38.</title>
        <authorList>
            <person name="Fiebig A."/>
            <person name="Crosson S."/>
        </authorList>
    </citation>
    <scope>NUCLEOTIDE SEQUENCE [LARGE SCALE GENOMIC DNA]</scope>
    <source>
        <strain evidence="9 10">FWC 38</strain>
    </source>
</reference>
<keyword evidence="5 7" id="KW-1133">Transmembrane helix</keyword>
<name>A0A2D2AXG8_9CAUL</name>
<dbReference type="InterPro" id="IPR029044">
    <property type="entry name" value="Nucleotide-diphossugar_trans"/>
</dbReference>
<dbReference type="Pfam" id="PF13632">
    <property type="entry name" value="Glyco_trans_2_3"/>
    <property type="match status" value="1"/>
</dbReference>
<keyword evidence="10" id="KW-1185">Reference proteome</keyword>
<dbReference type="InterPro" id="IPR001173">
    <property type="entry name" value="Glyco_trans_2-like"/>
</dbReference>
<evidence type="ECO:0000259" key="8">
    <source>
        <dbReference type="Pfam" id="PF13632"/>
    </source>
</evidence>
<keyword evidence="3 9" id="KW-0808">Transferase</keyword>
<accession>A0A2D2AXG8</accession>
<proteinExistence type="predicted"/>
<feature type="transmembrane region" description="Helical" evidence="7">
    <location>
        <begin position="431"/>
        <end position="453"/>
    </location>
</feature>
<comment type="subcellular location">
    <subcellularLocation>
        <location evidence="1">Membrane</location>
        <topology evidence="1">Multi-pass membrane protein</topology>
    </subcellularLocation>
</comment>